<keyword evidence="3" id="KW-1185">Reference proteome</keyword>
<dbReference type="InterPro" id="IPR038081">
    <property type="entry name" value="CalX-like_sf"/>
</dbReference>
<dbReference type="PROSITE" id="PS51257">
    <property type="entry name" value="PROKAR_LIPOPROTEIN"/>
    <property type="match status" value="1"/>
</dbReference>
<feature type="signal peptide" evidence="1">
    <location>
        <begin position="1"/>
        <end position="24"/>
    </location>
</feature>
<dbReference type="KEGG" id="bhl:Bache_3276"/>
<organism evidence="2 3">
    <name type="scientific">Bacteroides helcogenes (strain ATCC 35417 / DSM 20613 / JCM 6297 / CCUG 15421 / P 36-108)</name>
    <dbReference type="NCBI Taxonomy" id="693979"/>
    <lineage>
        <taxon>Bacteria</taxon>
        <taxon>Pseudomonadati</taxon>
        <taxon>Bacteroidota</taxon>
        <taxon>Bacteroidia</taxon>
        <taxon>Bacteroidales</taxon>
        <taxon>Bacteroidaceae</taxon>
        <taxon>Bacteroides</taxon>
    </lineage>
</organism>
<name>E6SSE8_BACT6</name>
<accession>E6SSE8</accession>
<reference evidence="2 3" key="2">
    <citation type="journal article" date="2011" name="Stand. Genomic Sci.">
        <title>Complete genome sequence of Bacteroides helcogenes type strain (P 36-108).</title>
        <authorList>
            <person name="Pati A."/>
            <person name="Gronow S."/>
            <person name="Zeytun A."/>
            <person name="Lapidus A."/>
            <person name="Nolan M."/>
            <person name="Hammon N."/>
            <person name="Deshpande S."/>
            <person name="Cheng J.F."/>
            <person name="Tapia R."/>
            <person name="Han C."/>
            <person name="Goodwin L."/>
            <person name="Pitluck S."/>
            <person name="Liolios K."/>
            <person name="Pagani I."/>
            <person name="Ivanova N."/>
            <person name="Mavromatis K."/>
            <person name="Chen A."/>
            <person name="Palaniappan K."/>
            <person name="Land M."/>
            <person name="Hauser L."/>
            <person name="Chang Y.J."/>
            <person name="Jeffries C.D."/>
            <person name="Detter J.C."/>
            <person name="Brambilla E."/>
            <person name="Rohde M."/>
            <person name="Goker M."/>
            <person name="Woyke T."/>
            <person name="Bristow J."/>
            <person name="Eisen J.A."/>
            <person name="Markowitz V."/>
            <person name="Hugenholtz P."/>
            <person name="Kyrpides N.C."/>
            <person name="Klenk H.P."/>
            <person name="Lucas S."/>
        </authorList>
    </citation>
    <scope>NUCLEOTIDE SEQUENCE [LARGE SCALE GENOMIC DNA]</scope>
    <source>
        <strain evidence="3">ATCC 35417 / DSM 20613 / JCM 6297 / CCUG 15421 / P 36-108</strain>
    </source>
</reference>
<evidence type="ECO:0000256" key="1">
    <source>
        <dbReference type="SAM" id="SignalP"/>
    </source>
</evidence>
<sequence length="264" mass="29093">MKLFNRYFLLAVASCCIFTACSNNDDYVSGSAANSGENVYFAASNESSPVLATDENTFSITVERSNGTAAESIPLIVATPHDSIFTVPATVDFASGETSKTITITASAKMQMFKKYALSLAIPEAYTHQYAETEVYPRMELSVLKEDYQPYANGTYTCEFFGDSWEAELEYSPILNLYRFSGCWMPGYDVTFTWDGGASITVNGGEAITTGYVHSRYGMVSATPIKDECGYDTDSKLFTFGYTWTVSAGPFGDYADYFEITEMH</sequence>
<dbReference type="HOGENOM" id="CLU_1060281_0_0_10"/>
<feature type="chain" id="PRO_5003209271" description="DUF1735 domain-containing protein" evidence="1">
    <location>
        <begin position="25"/>
        <end position="264"/>
    </location>
</feature>
<gene>
    <name evidence="2" type="ordered locus">Bache_3276</name>
</gene>
<protein>
    <recommendedName>
        <fullName evidence="4">DUF1735 domain-containing protein</fullName>
    </recommendedName>
</protein>
<dbReference type="OrthoDB" id="1072494at2"/>
<reference key="1">
    <citation type="submission" date="2010-11" db="EMBL/GenBank/DDBJ databases">
        <title>The complete genome of Bacteroides helcogenes P 36-108.</title>
        <authorList>
            <consortium name="US DOE Joint Genome Institute (JGI-PGF)"/>
            <person name="Lucas S."/>
            <person name="Copeland A."/>
            <person name="Lapidus A."/>
            <person name="Bruce D."/>
            <person name="Goodwin L."/>
            <person name="Pitluck S."/>
            <person name="Kyrpides N."/>
            <person name="Mavromatis K."/>
            <person name="Ivanova N."/>
            <person name="Zeytun A."/>
            <person name="Brettin T."/>
            <person name="Detter J.C."/>
            <person name="Tapia R."/>
            <person name="Han C."/>
            <person name="Land M."/>
            <person name="Hauser L."/>
            <person name="Markowitz V."/>
            <person name="Cheng J.-F."/>
            <person name="Hugenholtz P."/>
            <person name="Woyke T."/>
            <person name="Wu D."/>
            <person name="Gronow S."/>
            <person name="Wellnitz S."/>
            <person name="Brambilla E."/>
            <person name="Klenk H.-P."/>
            <person name="Eisen J.A."/>
        </authorList>
    </citation>
    <scope>NUCLEOTIDE SEQUENCE</scope>
    <source>
        <strain>P 36-108</strain>
    </source>
</reference>
<dbReference type="SUPFAM" id="SSF141072">
    <property type="entry name" value="CalX-like"/>
    <property type="match status" value="1"/>
</dbReference>
<proteinExistence type="predicted"/>
<evidence type="ECO:0008006" key="4">
    <source>
        <dbReference type="Google" id="ProtNLM"/>
    </source>
</evidence>
<dbReference type="eggNOG" id="ENOG50332C5">
    <property type="taxonomic scope" value="Bacteria"/>
</dbReference>
<dbReference type="EMBL" id="CP002352">
    <property type="protein sequence ID" value="ADV45199.1"/>
    <property type="molecule type" value="Genomic_DNA"/>
</dbReference>
<dbReference type="AlphaFoldDB" id="E6SSE8"/>
<evidence type="ECO:0000313" key="2">
    <source>
        <dbReference type="EMBL" id="ADV45199.1"/>
    </source>
</evidence>
<dbReference type="STRING" id="693979.Bache_3276"/>
<evidence type="ECO:0000313" key="3">
    <source>
        <dbReference type="Proteomes" id="UP000008630"/>
    </source>
</evidence>
<dbReference type="Proteomes" id="UP000008630">
    <property type="component" value="Chromosome"/>
</dbReference>
<dbReference type="RefSeq" id="WP_013548786.1">
    <property type="nucleotide sequence ID" value="NC_014933.1"/>
</dbReference>
<keyword evidence="1" id="KW-0732">Signal</keyword>